<dbReference type="GO" id="GO:0022857">
    <property type="term" value="F:transmembrane transporter activity"/>
    <property type="evidence" value="ECO:0007669"/>
    <property type="project" value="InterPro"/>
</dbReference>
<proteinExistence type="inferred from homology"/>
<reference evidence="8 9" key="1">
    <citation type="submission" date="2016-11" db="EMBL/GenBank/DDBJ databases">
        <authorList>
            <person name="Jaros S."/>
            <person name="Januszkiewicz K."/>
            <person name="Wedrychowicz H."/>
        </authorList>
    </citation>
    <scope>NUCLEOTIDE SEQUENCE [LARGE SCALE GENOMIC DNA]</scope>
    <source>
        <strain evidence="8 9">DSM 26897</strain>
    </source>
</reference>
<comment type="subcellular location">
    <subcellularLocation>
        <location evidence="1">Cell membrane</location>
        <topology evidence="1">Single-pass membrane protein</topology>
    </subcellularLocation>
    <subcellularLocation>
        <location evidence="7">Cell membrane</location>
        <topology evidence="7">Single-pass type II membrane protein</topology>
    </subcellularLocation>
</comment>
<keyword evidence="9" id="KW-1185">Reference proteome</keyword>
<keyword evidence="5" id="KW-1133">Transmembrane helix</keyword>
<sequence>MNIRRKLKSHAEVHTGPLNDILFILLLFFLIAATLANPNVIKLSQPKAKSDTKAKQTVVVSIDANKTYFVGTNRVDGDSAMKAALIPLLQRDSLQEPTIVINADKSVPLEYVVGVMRLGQQLNARTVLSVDRNAQ</sequence>
<keyword evidence="4 7" id="KW-0812">Transmembrane</keyword>
<dbReference type="RefSeq" id="WP_073043146.1">
    <property type="nucleotide sequence ID" value="NZ_FQUO01000007.1"/>
</dbReference>
<gene>
    <name evidence="8" type="ORF">SAMN05444008_10793</name>
</gene>
<evidence type="ECO:0000256" key="5">
    <source>
        <dbReference type="ARBA" id="ARBA00022989"/>
    </source>
</evidence>
<evidence type="ECO:0000256" key="6">
    <source>
        <dbReference type="ARBA" id="ARBA00023136"/>
    </source>
</evidence>
<dbReference type="Proteomes" id="UP000184368">
    <property type="component" value="Unassembled WGS sequence"/>
</dbReference>
<comment type="similarity">
    <text evidence="2 7">Belongs to the ExbD/TolR family.</text>
</comment>
<evidence type="ECO:0000256" key="7">
    <source>
        <dbReference type="RuleBase" id="RU003879"/>
    </source>
</evidence>
<keyword evidence="6" id="KW-0472">Membrane</keyword>
<keyword evidence="3" id="KW-1003">Cell membrane</keyword>
<evidence type="ECO:0000313" key="9">
    <source>
        <dbReference type="Proteomes" id="UP000184368"/>
    </source>
</evidence>
<dbReference type="STRING" id="1302690.BUE76_16445"/>
<protein>
    <submittedName>
        <fullName evidence="8">Outer membrane transport energization protein ExbD</fullName>
    </submittedName>
</protein>
<dbReference type="AlphaFoldDB" id="A0A1M5B219"/>
<evidence type="ECO:0000256" key="3">
    <source>
        <dbReference type="ARBA" id="ARBA00022475"/>
    </source>
</evidence>
<evidence type="ECO:0000256" key="1">
    <source>
        <dbReference type="ARBA" id="ARBA00004162"/>
    </source>
</evidence>
<dbReference type="Gene3D" id="3.30.420.270">
    <property type="match status" value="1"/>
</dbReference>
<dbReference type="GO" id="GO:0005886">
    <property type="term" value="C:plasma membrane"/>
    <property type="evidence" value="ECO:0007669"/>
    <property type="project" value="UniProtKB-SubCell"/>
</dbReference>
<evidence type="ECO:0000313" key="8">
    <source>
        <dbReference type="EMBL" id="SHF36222.1"/>
    </source>
</evidence>
<evidence type="ECO:0000256" key="4">
    <source>
        <dbReference type="ARBA" id="ARBA00022692"/>
    </source>
</evidence>
<accession>A0A1M5B219</accession>
<organism evidence="8 9">
    <name type="scientific">Cnuella takakiae</name>
    <dbReference type="NCBI Taxonomy" id="1302690"/>
    <lineage>
        <taxon>Bacteria</taxon>
        <taxon>Pseudomonadati</taxon>
        <taxon>Bacteroidota</taxon>
        <taxon>Chitinophagia</taxon>
        <taxon>Chitinophagales</taxon>
        <taxon>Chitinophagaceae</taxon>
        <taxon>Cnuella</taxon>
    </lineage>
</organism>
<dbReference type="PANTHER" id="PTHR30558:SF7">
    <property type="entry name" value="TOL-PAL SYSTEM PROTEIN TOLR"/>
    <property type="match status" value="1"/>
</dbReference>
<keyword evidence="7" id="KW-0653">Protein transport</keyword>
<dbReference type="Pfam" id="PF02472">
    <property type="entry name" value="ExbD"/>
    <property type="match status" value="1"/>
</dbReference>
<keyword evidence="7" id="KW-0813">Transport</keyword>
<dbReference type="OrthoDB" id="1375727at2"/>
<evidence type="ECO:0000256" key="2">
    <source>
        <dbReference type="ARBA" id="ARBA00005811"/>
    </source>
</evidence>
<dbReference type="InterPro" id="IPR003400">
    <property type="entry name" value="ExbD"/>
</dbReference>
<dbReference type="EMBL" id="FQUO01000007">
    <property type="protein sequence ID" value="SHF36222.1"/>
    <property type="molecule type" value="Genomic_DNA"/>
</dbReference>
<name>A0A1M5B219_9BACT</name>
<dbReference type="GO" id="GO:0015031">
    <property type="term" value="P:protein transport"/>
    <property type="evidence" value="ECO:0007669"/>
    <property type="project" value="UniProtKB-KW"/>
</dbReference>
<dbReference type="PANTHER" id="PTHR30558">
    <property type="entry name" value="EXBD MEMBRANE COMPONENT OF PMF-DRIVEN MACROMOLECULE IMPORT SYSTEM"/>
    <property type="match status" value="1"/>
</dbReference>